<accession>A0A7S0ZQE4</accession>
<dbReference type="EMBL" id="HBFQ01004908">
    <property type="protein sequence ID" value="CAD8829070.1"/>
    <property type="molecule type" value="Transcribed_RNA"/>
</dbReference>
<keyword evidence="3 5" id="KW-0697">Rotamase</keyword>
<dbReference type="SUPFAM" id="SSF81606">
    <property type="entry name" value="PP2C-like"/>
    <property type="match status" value="1"/>
</dbReference>
<dbReference type="PROSITE" id="PS50198">
    <property type="entry name" value="PPIC_PPIASE_2"/>
    <property type="match status" value="1"/>
</dbReference>
<evidence type="ECO:0000256" key="1">
    <source>
        <dbReference type="ARBA" id="ARBA00000971"/>
    </source>
</evidence>
<evidence type="ECO:0000256" key="3">
    <source>
        <dbReference type="ARBA" id="ARBA00023110"/>
    </source>
</evidence>
<dbReference type="PANTHER" id="PTHR10657">
    <property type="entry name" value="PEPTIDYL-PROLYL CIS-TRANS ISOMERASE"/>
    <property type="match status" value="1"/>
</dbReference>
<dbReference type="SUPFAM" id="SSF46565">
    <property type="entry name" value="Chaperone J-domain"/>
    <property type="match status" value="1"/>
</dbReference>
<gene>
    <name evidence="8" type="ORF">NSCI0253_LOCUS3416</name>
</gene>
<dbReference type="SMART" id="SM00271">
    <property type="entry name" value="DnaJ"/>
    <property type="match status" value="1"/>
</dbReference>
<dbReference type="AlphaFoldDB" id="A0A7S0ZQE4"/>
<dbReference type="SUPFAM" id="SSF54534">
    <property type="entry name" value="FKBP-like"/>
    <property type="match status" value="1"/>
</dbReference>
<dbReference type="CDD" id="cd06257">
    <property type="entry name" value="DnaJ"/>
    <property type="match status" value="1"/>
</dbReference>
<dbReference type="Gene3D" id="1.10.287.110">
    <property type="entry name" value="DnaJ domain"/>
    <property type="match status" value="1"/>
</dbReference>
<dbReference type="Pfam" id="PF00639">
    <property type="entry name" value="Rotamase"/>
    <property type="match status" value="1"/>
</dbReference>
<dbReference type="Gene3D" id="3.60.40.10">
    <property type="entry name" value="PPM-type phosphatase domain"/>
    <property type="match status" value="1"/>
</dbReference>
<dbReference type="InterPro" id="IPR000297">
    <property type="entry name" value="PPIase_PpiC"/>
</dbReference>
<evidence type="ECO:0000259" key="7">
    <source>
        <dbReference type="PROSITE" id="PS50198"/>
    </source>
</evidence>
<comment type="catalytic activity">
    <reaction evidence="1">
        <text>[protein]-peptidylproline (omega=180) = [protein]-peptidylproline (omega=0)</text>
        <dbReference type="Rhea" id="RHEA:16237"/>
        <dbReference type="Rhea" id="RHEA-COMP:10747"/>
        <dbReference type="Rhea" id="RHEA-COMP:10748"/>
        <dbReference type="ChEBI" id="CHEBI:83833"/>
        <dbReference type="ChEBI" id="CHEBI:83834"/>
        <dbReference type="EC" id="5.2.1.8"/>
    </reaction>
</comment>
<dbReference type="PANTHER" id="PTHR10657:SF4">
    <property type="entry name" value="PEPTIDYL-PROLYL CIS-TRANS ISOMERASE-RELATED"/>
    <property type="match status" value="1"/>
</dbReference>
<dbReference type="GO" id="GO:0005634">
    <property type="term" value="C:nucleus"/>
    <property type="evidence" value="ECO:0007669"/>
    <property type="project" value="TreeGrafter"/>
</dbReference>
<dbReference type="EC" id="5.2.1.8" evidence="2"/>
<protein>
    <recommendedName>
        <fullName evidence="2">peptidylprolyl isomerase</fullName>
        <ecNumber evidence="2">5.2.1.8</ecNumber>
    </recommendedName>
</protein>
<proteinExistence type="predicted"/>
<evidence type="ECO:0000256" key="2">
    <source>
        <dbReference type="ARBA" id="ARBA00013194"/>
    </source>
</evidence>
<feature type="domain" description="J" evidence="6">
    <location>
        <begin position="292"/>
        <end position="366"/>
    </location>
</feature>
<evidence type="ECO:0000256" key="4">
    <source>
        <dbReference type="ARBA" id="ARBA00023235"/>
    </source>
</evidence>
<keyword evidence="4 5" id="KW-0413">Isomerase</keyword>
<organism evidence="8">
    <name type="scientific">Noctiluca scintillans</name>
    <name type="common">Sea sparkle</name>
    <name type="synonym">Red tide dinoflagellate</name>
    <dbReference type="NCBI Taxonomy" id="2966"/>
    <lineage>
        <taxon>Eukaryota</taxon>
        <taxon>Sar</taxon>
        <taxon>Alveolata</taxon>
        <taxon>Dinophyceae</taxon>
        <taxon>Noctilucales</taxon>
        <taxon>Noctilucaceae</taxon>
        <taxon>Noctiluca</taxon>
    </lineage>
</organism>
<dbReference type="InterPro" id="IPR036869">
    <property type="entry name" value="J_dom_sf"/>
</dbReference>
<evidence type="ECO:0000256" key="5">
    <source>
        <dbReference type="PROSITE-ProRule" id="PRU00278"/>
    </source>
</evidence>
<evidence type="ECO:0000259" key="6">
    <source>
        <dbReference type="PROSITE" id="PS50076"/>
    </source>
</evidence>
<dbReference type="GO" id="GO:0003755">
    <property type="term" value="F:peptidyl-prolyl cis-trans isomerase activity"/>
    <property type="evidence" value="ECO:0007669"/>
    <property type="project" value="UniProtKB-KW"/>
</dbReference>
<dbReference type="InterPro" id="IPR036457">
    <property type="entry name" value="PPM-type-like_dom_sf"/>
</dbReference>
<dbReference type="Gene3D" id="3.10.50.40">
    <property type="match status" value="1"/>
</dbReference>
<name>A0A7S0ZQE4_NOCSC</name>
<dbReference type="PROSITE" id="PS50076">
    <property type="entry name" value="DNAJ_2"/>
    <property type="match status" value="1"/>
</dbReference>
<dbReference type="InterPro" id="IPR046357">
    <property type="entry name" value="PPIase_dom_sf"/>
</dbReference>
<reference evidence="8" key="1">
    <citation type="submission" date="2021-01" db="EMBL/GenBank/DDBJ databases">
        <authorList>
            <person name="Corre E."/>
            <person name="Pelletier E."/>
            <person name="Niang G."/>
            <person name="Scheremetjew M."/>
            <person name="Finn R."/>
            <person name="Kale V."/>
            <person name="Holt S."/>
            <person name="Cochrane G."/>
            <person name="Meng A."/>
            <person name="Brown T."/>
            <person name="Cohen L."/>
        </authorList>
    </citation>
    <scope>NUCLEOTIDE SEQUENCE</scope>
</reference>
<dbReference type="InterPro" id="IPR051370">
    <property type="entry name" value="PPIase_Pin1"/>
</dbReference>
<feature type="domain" description="PpiC" evidence="7">
    <location>
        <begin position="562"/>
        <end position="692"/>
    </location>
</feature>
<sequence length="692" mass="74754">MEDAVPIGEGWTRHSAELLVHVPSQVFFGQRGDKKGKYLVRSGKEFSVCPAPNVATDFPIEVRASAASVLRVDAVQGQGRADDRKLERAVVIAEMPKTALRALRFPLGFLDAPAAAYALFAGTRGSSAAHWCASQFHQRLLPEIAKRIHGWWDLEGEMPEELLYRGSHVGSLAKLLRENLEGLDRDLLAGPHAFSGCDAAIAVLVGESLVVATAGQASVTLLFEDAEAVPLIAATPEDGVPLTRPTREHVYEGALMGLDGSLRRAMSVWDYDGSGSSANSAEAVSRILRAPDAFAVLGLPPSATTPTEARTAYKRLALKVHPDKVRDCDAGDAKAAFERLETAARLVEAIAEHKGEACKELHRVLRCDALTTSGATSLLMVEPDAEAHQLKNAVAKVKEGLMKAQVCGDSEVERLVHQAVESCRVAAETLRNAQQWGAPGALGERLSGEAVPTRSLRGLGLRDLRVIGAKPLLRTVSWRIGEALRVALCCGATAELQCSDLEDSAKMFVWQPKASAREWATRALSLPGRTDSSASALCICARDRLDDEDDDGRPLKRLKTGPKSVRVRHLLLRCAEVGKMLLEDPMARRRRGLLPSRSPAEAEAELVNMLKQLLGSRGDTDQDRLVSFRKLCQQHSECSTADNAGQLCGDFGWISRGQSEAAFDAAVFGLRVGDFSDVVTTSRGMHIIQRLA</sequence>
<evidence type="ECO:0000313" key="8">
    <source>
        <dbReference type="EMBL" id="CAD8829070.1"/>
    </source>
</evidence>
<dbReference type="GO" id="GO:0005829">
    <property type="term" value="C:cytosol"/>
    <property type="evidence" value="ECO:0007669"/>
    <property type="project" value="TreeGrafter"/>
</dbReference>
<dbReference type="Pfam" id="PF00226">
    <property type="entry name" value="DnaJ"/>
    <property type="match status" value="1"/>
</dbReference>
<dbReference type="InterPro" id="IPR001623">
    <property type="entry name" value="DnaJ_domain"/>
</dbReference>